<dbReference type="GeneID" id="76201749"/>
<keyword evidence="4" id="KW-1185">Reference proteome</keyword>
<comment type="caution">
    <text evidence="3">The sequence shown here is derived from an EMBL/GenBank/DDBJ whole genome shotgun (WGS) entry which is preliminary data.</text>
</comment>
<reference evidence="3 4" key="1">
    <citation type="journal article" date="2019" name="Int. J. Syst. Evol. Microbiol.">
        <title>The Global Catalogue of Microorganisms (GCM) 10K type strain sequencing project: providing services to taxonomists for standard genome sequencing and annotation.</title>
        <authorList>
            <consortium name="The Broad Institute Genomics Platform"/>
            <consortium name="The Broad Institute Genome Sequencing Center for Infectious Disease"/>
            <person name="Wu L."/>
            <person name="Ma J."/>
        </authorList>
    </citation>
    <scope>NUCLEOTIDE SEQUENCE [LARGE SCALE GENOMIC DNA]</scope>
    <source>
        <strain evidence="3 4">RDMS1</strain>
    </source>
</reference>
<sequence>MAADSDGDIPPNQNKPHSATRFLGVVILLSIACVWFFRPWLHGPIYGLYTTPILWVGIPVCLLIGVIGLDRINYPAAQQALVIVCIVGLLALTSVSGTFAANTLGQATMQESHSTDHLRETDPAQPRVLPKGVADRYAGNTLNLPQYQVTESDITFQNGTPYWSYALAPDGMWNYLTKKQTGTVLIDMTSQNTAVNTVRGEMQKGIRTAFYNDYNWHLLKRGEYLAHYEDPFMVVHDDQQYIAVPYTVPAFHWLPIPHTTPTWGGVMLIDANGEITDLSPEKARKHPALKGQKLYPFDLTRDRVAATKYRHGIINTLTSHKDEIEVAPVPGDGNDQPFLIPTTEGPIYVVAAEPYGTAQGLSEIWMVDARTGQQYRYTPNGSLFGPRKATDYIRQAARTTDWNRFTPAEPIPVVIDDQLYWEVQIVPSDNSGVAYTAFVNAQNSEVHEVETTAAVTNFLQNGAVPANQTSDRDDNESPTSPTMIVERVAPNGSVIGTLTIYENESIRIVQQNETDAGNRTTESRTMSGPMGSSLAGA</sequence>
<feature type="region of interest" description="Disordered" evidence="1">
    <location>
        <begin position="463"/>
        <end position="482"/>
    </location>
</feature>
<feature type="transmembrane region" description="Helical" evidence="2">
    <location>
        <begin position="81"/>
        <end position="101"/>
    </location>
</feature>
<evidence type="ECO:0000313" key="3">
    <source>
        <dbReference type="EMBL" id="MFC7192064.1"/>
    </source>
</evidence>
<feature type="region of interest" description="Disordered" evidence="1">
    <location>
        <begin position="511"/>
        <end position="537"/>
    </location>
</feature>
<keyword evidence="2" id="KW-0472">Membrane</keyword>
<accession>A0ABD5YVP6</accession>
<feature type="transmembrane region" description="Helical" evidence="2">
    <location>
        <begin position="47"/>
        <end position="69"/>
    </location>
</feature>
<feature type="transmembrane region" description="Helical" evidence="2">
    <location>
        <begin position="22"/>
        <end position="41"/>
    </location>
</feature>
<evidence type="ECO:0000313" key="4">
    <source>
        <dbReference type="Proteomes" id="UP001596417"/>
    </source>
</evidence>
<dbReference type="RefSeq" id="WP_264556446.1">
    <property type="nucleotide sequence ID" value="NZ_CP109980.1"/>
</dbReference>
<keyword evidence="2" id="KW-1133">Transmembrane helix</keyword>
<dbReference type="AlphaFoldDB" id="A0ABD5YVP6"/>
<name>A0ABD5YVP6_9EURY</name>
<proteinExistence type="predicted"/>
<dbReference type="EMBL" id="JBHTAX010000004">
    <property type="protein sequence ID" value="MFC7192064.1"/>
    <property type="molecule type" value="Genomic_DNA"/>
</dbReference>
<keyword evidence="2" id="KW-0812">Transmembrane</keyword>
<evidence type="ECO:0000256" key="1">
    <source>
        <dbReference type="SAM" id="MobiDB-lite"/>
    </source>
</evidence>
<protein>
    <submittedName>
        <fullName evidence="3">ABC transporter permease</fullName>
    </submittedName>
</protein>
<dbReference type="Proteomes" id="UP001596417">
    <property type="component" value="Unassembled WGS sequence"/>
</dbReference>
<evidence type="ECO:0000256" key="2">
    <source>
        <dbReference type="SAM" id="Phobius"/>
    </source>
</evidence>
<feature type="compositionally biased region" description="Polar residues" evidence="1">
    <location>
        <begin position="511"/>
        <end position="526"/>
    </location>
</feature>
<gene>
    <name evidence="3" type="ORF">ACFQL7_21165</name>
</gene>
<organism evidence="3 4">
    <name type="scientific">Halocatena marina</name>
    <dbReference type="NCBI Taxonomy" id="2934937"/>
    <lineage>
        <taxon>Archaea</taxon>
        <taxon>Methanobacteriati</taxon>
        <taxon>Methanobacteriota</taxon>
        <taxon>Stenosarchaea group</taxon>
        <taxon>Halobacteria</taxon>
        <taxon>Halobacteriales</taxon>
        <taxon>Natronomonadaceae</taxon>
        <taxon>Halocatena</taxon>
    </lineage>
</organism>